<accession>K4FBA2</accession>
<feature type="region of interest" description="Disordered" evidence="1">
    <location>
        <begin position="72"/>
        <end position="92"/>
    </location>
</feature>
<keyword evidence="2" id="KW-1133">Transmembrane helix</keyword>
<sequence length="92" mass="10693">MKKDIVVTIAKRTMTEVKEQLSEVPFIAQCWAIMGLLLVSWGVMFLCVVLQLFFIAYEQYKEVLSEIEDGTEEFETQKKVNTSVPEEEKKEQ</sequence>
<protein>
    <submittedName>
        <fullName evidence="3">Putative membrane protein</fullName>
    </submittedName>
</protein>
<name>K4FBA2_9CAUD</name>
<evidence type="ECO:0000256" key="2">
    <source>
        <dbReference type="SAM" id="Phobius"/>
    </source>
</evidence>
<dbReference type="RefSeq" id="YP_006987644.1">
    <property type="nucleotide sequence ID" value="NC_019401.1"/>
</dbReference>
<evidence type="ECO:0000256" key="1">
    <source>
        <dbReference type="SAM" id="MobiDB-lite"/>
    </source>
</evidence>
<organism evidence="3 4">
    <name type="scientific">Cronobacter phage vB_CsaM_GAP32</name>
    <dbReference type="NCBI Taxonomy" id="1141136"/>
    <lineage>
        <taxon>Viruses</taxon>
        <taxon>Duplodnaviria</taxon>
        <taxon>Heunggongvirae</taxon>
        <taxon>Uroviricota</taxon>
        <taxon>Caudoviricetes</taxon>
        <taxon>Mimasvirus</taxon>
        <taxon>Mimasvirus GAP32</taxon>
    </lineage>
</organism>
<dbReference type="OrthoDB" id="37603at35237"/>
<feature type="transmembrane region" description="Helical" evidence="2">
    <location>
        <begin position="31"/>
        <end position="57"/>
    </location>
</feature>
<keyword evidence="2" id="KW-0812">Transmembrane</keyword>
<evidence type="ECO:0000313" key="4">
    <source>
        <dbReference type="Proteomes" id="UP000000457"/>
    </source>
</evidence>
<dbReference type="GeneID" id="13994280"/>
<gene>
    <name evidence="3" type="ORF">GAP32_528</name>
</gene>
<keyword evidence="2" id="KW-0472">Membrane</keyword>
<proteinExistence type="predicted"/>
<reference evidence="3 4" key="1">
    <citation type="journal article" date="2014" name="Virology">
        <title>Supersize me: Cronobacter sakazakii phage GAP32.</title>
        <authorList>
            <person name="Abbasifar R."/>
            <person name="Griffiths M.W."/>
            <person name="Sabour P.M."/>
            <person name="Ackermann H.-W."/>
            <person name="Vandersteegen K."/>
            <person name="Lavigne R."/>
            <person name="Noben J.-P."/>
            <person name="Villa A.A."/>
            <person name="Abbasifar A."/>
            <person name="Nash J.H.E."/>
            <person name="Kropinski A.M."/>
        </authorList>
    </citation>
    <scope>NUCLEOTIDE SEQUENCE [LARGE SCALE GENOMIC DNA]</scope>
    <source>
        <strain evidence="3">GAP-32</strain>
    </source>
</reference>
<evidence type="ECO:0000313" key="3">
    <source>
        <dbReference type="EMBL" id="AFC21989.1"/>
    </source>
</evidence>
<dbReference type="KEGG" id="vg:13994280"/>
<dbReference type="EMBL" id="JN882285">
    <property type="protein sequence ID" value="AFC21989.1"/>
    <property type="molecule type" value="Genomic_DNA"/>
</dbReference>
<dbReference type="Proteomes" id="UP000000457">
    <property type="component" value="Segment"/>
</dbReference>
<keyword evidence="4" id="KW-1185">Reference proteome</keyword>